<dbReference type="PRINTS" id="PR00385">
    <property type="entry name" value="P450"/>
</dbReference>
<dbReference type="Gene3D" id="1.10.630.10">
    <property type="entry name" value="Cytochrome P450"/>
    <property type="match status" value="1"/>
</dbReference>
<evidence type="ECO:0000256" key="3">
    <source>
        <dbReference type="ARBA" id="ARBA00022617"/>
    </source>
</evidence>
<evidence type="ECO:0000256" key="9">
    <source>
        <dbReference type="RuleBase" id="RU000461"/>
    </source>
</evidence>
<evidence type="ECO:0000256" key="5">
    <source>
        <dbReference type="ARBA" id="ARBA00023002"/>
    </source>
</evidence>
<keyword evidence="5 9" id="KW-0560">Oxidoreductase</keyword>
<dbReference type="GO" id="GO:0005506">
    <property type="term" value="F:iron ion binding"/>
    <property type="evidence" value="ECO:0007669"/>
    <property type="project" value="InterPro"/>
</dbReference>
<evidence type="ECO:0000256" key="6">
    <source>
        <dbReference type="ARBA" id="ARBA00023004"/>
    </source>
</evidence>
<evidence type="ECO:0000256" key="7">
    <source>
        <dbReference type="ARBA" id="ARBA00023033"/>
    </source>
</evidence>
<evidence type="ECO:0000256" key="4">
    <source>
        <dbReference type="ARBA" id="ARBA00022723"/>
    </source>
</evidence>
<comment type="cofactor">
    <cofactor evidence="1 8">
        <name>heme</name>
        <dbReference type="ChEBI" id="CHEBI:30413"/>
    </cofactor>
</comment>
<dbReference type="InterPro" id="IPR036396">
    <property type="entry name" value="Cyt_P450_sf"/>
</dbReference>
<dbReference type="OrthoDB" id="1470350at2759"/>
<dbReference type="EMBL" id="KQ964467">
    <property type="protein sequence ID" value="KXN71789.1"/>
    <property type="molecule type" value="Genomic_DNA"/>
</dbReference>
<evidence type="ECO:0000256" key="2">
    <source>
        <dbReference type="ARBA" id="ARBA00010617"/>
    </source>
</evidence>
<keyword evidence="6 8" id="KW-0408">Iron</keyword>
<evidence type="ECO:0000256" key="8">
    <source>
        <dbReference type="PIRSR" id="PIRSR602401-1"/>
    </source>
</evidence>
<dbReference type="STRING" id="796925.A0A137P9W8"/>
<reference evidence="10 11" key="1">
    <citation type="journal article" date="2015" name="Genome Biol. Evol.">
        <title>Phylogenomic analyses indicate that early fungi evolved digesting cell walls of algal ancestors of land plants.</title>
        <authorList>
            <person name="Chang Y."/>
            <person name="Wang S."/>
            <person name="Sekimoto S."/>
            <person name="Aerts A.L."/>
            <person name="Choi C."/>
            <person name="Clum A."/>
            <person name="LaButti K.M."/>
            <person name="Lindquist E.A."/>
            <person name="Yee Ngan C."/>
            <person name="Ohm R.A."/>
            <person name="Salamov A.A."/>
            <person name="Grigoriev I.V."/>
            <person name="Spatafora J.W."/>
            <person name="Berbee M.L."/>
        </authorList>
    </citation>
    <scope>NUCLEOTIDE SEQUENCE [LARGE SCALE GENOMIC DNA]</scope>
    <source>
        <strain evidence="10 11">NRRL 28638</strain>
    </source>
</reference>
<protein>
    <submittedName>
        <fullName evidence="10">Cytochrome P450 CYP6N4v3</fullName>
    </submittedName>
</protein>
<dbReference type="PRINTS" id="PR00463">
    <property type="entry name" value="EP450I"/>
</dbReference>
<comment type="similarity">
    <text evidence="2 9">Belongs to the cytochrome P450 family.</text>
</comment>
<dbReference type="AlphaFoldDB" id="A0A137P9W8"/>
<dbReference type="Proteomes" id="UP000070444">
    <property type="component" value="Unassembled WGS sequence"/>
</dbReference>
<dbReference type="PANTHER" id="PTHR24292">
    <property type="entry name" value="CYTOCHROME P450"/>
    <property type="match status" value="1"/>
</dbReference>
<name>A0A137P9W8_CONC2</name>
<sequence length="226" mass="26087">MLRKDPESPYEPLTDEELVHNINLIFLAGHDTTASTLSCALYNLARNRDIQDKLRNDIYQKMGLSDSHKKLVVPTSEQVKNMEYLHLVIKETMRMFPPILHLGRQLSEDYPIPEDNIVIPKGTTIALSIYSILHDPKIYPNPEKFDPERFLNAKYDVDTYMPFGGGSRMCVGIKFTLMEQKVFFALLLQKFDLRIAKDNPDYEQLRVSGFGLSRPTDLKISFEARF</sequence>
<feature type="binding site" description="axial binding residue" evidence="8">
    <location>
        <position position="170"/>
    </location>
    <ligand>
        <name>heme</name>
        <dbReference type="ChEBI" id="CHEBI:30413"/>
    </ligand>
    <ligandPart>
        <name>Fe</name>
        <dbReference type="ChEBI" id="CHEBI:18248"/>
    </ligandPart>
</feature>
<gene>
    <name evidence="10" type="ORF">CONCODRAFT_169617</name>
</gene>
<evidence type="ECO:0000313" key="11">
    <source>
        <dbReference type="Proteomes" id="UP000070444"/>
    </source>
</evidence>
<organism evidence="10 11">
    <name type="scientific">Conidiobolus coronatus (strain ATCC 28846 / CBS 209.66 / NRRL 28638)</name>
    <name type="common">Delacroixia coronata</name>
    <dbReference type="NCBI Taxonomy" id="796925"/>
    <lineage>
        <taxon>Eukaryota</taxon>
        <taxon>Fungi</taxon>
        <taxon>Fungi incertae sedis</taxon>
        <taxon>Zoopagomycota</taxon>
        <taxon>Entomophthoromycotina</taxon>
        <taxon>Entomophthoromycetes</taxon>
        <taxon>Entomophthorales</taxon>
        <taxon>Ancylistaceae</taxon>
        <taxon>Conidiobolus</taxon>
    </lineage>
</organism>
<dbReference type="InterPro" id="IPR001128">
    <property type="entry name" value="Cyt_P450"/>
</dbReference>
<evidence type="ECO:0000313" key="10">
    <source>
        <dbReference type="EMBL" id="KXN71789.1"/>
    </source>
</evidence>
<keyword evidence="7 9" id="KW-0503">Monooxygenase</keyword>
<dbReference type="InterPro" id="IPR017972">
    <property type="entry name" value="Cyt_P450_CS"/>
</dbReference>
<accession>A0A137P9W8</accession>
<proteinExistence type="inferred from homology"/>
<keyword evidence="4 8" id="KW-0479">Metal-binding</keyword>
<dbReference type="Pfam" id="PF00067">
    <property type="entry name" value="p450"/>
    <property type="match status" value="1"/>
</dbReference>
<dbReference type="GO" id="GO:0004497">
    <property type="term" value="F:monooxygenase activity"/>
    <property type="evidence" value="ECO:0007669"/>
    <property type="project" value="UniProtKB-KW"/>
</dbReference>
<dbReference type="InterPro" id="IPR050476">
    <property type="entry name" value="Insect_CytP450_Detox"/>
</dbReference>
<dbReference type="InterPro" id="IPR002401">
    <property type="entry name" value="Cyt_P450_E_grp-I"/>
</dbReference>
<keyword evidence="3 8" id="KW-0349">Heme</keyword>
<dbReference type="GO" id="GO:0016705">
    <property type="term" value="F:oxidoreductase activity, acting on paired donors, with incorporation or reduction of molecular oxygen"/>
    <property type="evidence" value="ECO:0007669"/>
    <property type="project" value="InterPro"/>
</dbReference>
<keyword evidence="11" id="KW-1185">Reference proteome</keyword>
<dbReference type="PANTHER" id="PTHR24292:SF54">
    <property type="entry name" value="CYP9F3-RELATED"/>
    <property type="match status" value="1"/>
</dbReference>
<dbReference type="SUPFAM" id="SSF48264">
    <property type="entry name" value="Cytochrome P450"/>
    <property type="match status" value="1"/>
</dbReference>
<dbReference type="PROSITE" id="PS00086">
    <property type="entry name" value="CYTOCHROME_P450"/>
    <property type="match status" value="1"/>
</dbReference>
<dbReference type="GO" id="GO:0020037">
    <property type="term" value="F:heme binding"/>
    <property type="evidence" value="ECO:0007669"/>
    <property type="project" value="InterPro"/>
</dbReference>
<evidence type="ECO:0000256" key="1">
    <source>
        <dbReference type="ARBA" id="ARBA00001971"/>
    </source>
</evidence>